<feature type="transmembrane region" description="Helical" evidence="1">
    <location>
        <begin position="126"/>
        <end position="147"/>
    </location>
</feature>
<keyword evidence="1" id="KW-0472">Membrane</keyword>
<organism evidence="2 3">
    <name type="scientific">Alkalibacillus filiformis</name>
    <dbReference type="NCBI Taxonomy" id="200990"/>
    <lineage>
        <taxon>Bacteria</taxon>
        <taxon>Bacillati</taxon>
        <taxon>Bacillota</taxon>
        <taxon>Bacilli</taxon>
        <taxon>Bacillales</taxon>
        <taxon>Bacillaceae</taxon>
        <taxon>Alkalibacillus</taxon>
    </lineage>
</organism>
<evidence type="ECO:0000256" key="1">
    <source>
        <dbReference type="SAM" id="Phobius"/>
    </source>
</evidence>
<proteinExistence type="predicted"/>
<reference evidence="2 3" key="1">
    <citation type="submission" date="2023-07" db="EMBL/GenBank/DDBJ databases">
        <title>Genomic Encyclopedia of Type Strains, Phase IV (KMG-IV): sequencing the most valuable type-strain genomes for metagenomic binning, comparative biology and taxonomic classification.</title>
        <authorList>
            <person name="Goeker M."/>
        </authorList>
    </citation>
    <scope>NUCLEOTIDE SEQUENCE [LARGE SCALE GENOMIC DNA]</scope>
    <source>
        <strain evidence="2 3">DSM 15448</strain>
    </source>
</reference>
<feature type="transmembrane region" description="Helical" evidence="1">
    <location>
        <begin position="87"/>
        <end position="106"/>
    </location>
</feature>
<protein>
    <submittedName>
        <fullName evidence="2">Heme/copper-type cytochrome/quinol oxidase subunit 4</fullName>
    </submittedName>
</protein>
<dbReference type="Proteomes" id="UP001236723">
    <property type="component" value="Unassembled WGS sequence"/>
</dbReference>
<dbReference type="EMBL" id="JAUSUP010000007">
    <property type="protein sequence ID" value="MDQ0352358.1"/>
    <property type="molecule type" value="Genomic_DNA"/>
</dbReference>
<name>A0ABU0DV68_9BACI</name>
<gene>
    <name evidence="2" type="ORF">J2R98_002202</name>
</gene>
<accession>A0ABU0DV68</accession>
<keyword evidence="3" id="KW-1185">Reference proteome</keyword>
<keyword evidence="1" id="KW-0812">Transmembrane</keyword>
<dbReference type="RefSeq" id="WP_307068860.1">
    <property type="nucleotide sequence ID" value="NZ_JAUSUP010000007.1"/>
</dbReference>
<comment type="caution">
    <text evidence="2">The sequence shown here is derived from an EMBL/GenBank/DDBJ whole genome shotgun (WGS) entry which is preliminary data.</text>
</comment>
<evidence type="ECO:0000313" key="3">
    <source>
        <dbReference type="Proteomes" id="UP001236723"/>
    </source>
</evidence>
<keyword evidence="1" id="KW-1133">Transmembrane helix</keyword>
<feature type="transmembrane region" description="Helical" evidence="1">
    <location>
        <begin position="159"/>
        <end position="178"/>
    </location>
</feature>
<sequence length="251" mass="27463">MGAFTCSKCYNQQAGGNFCENCGNALVQGGQQVIQVKQIPLSRSSRQQTSEPSALNTMMRSYGEFYKKTLKNPTHALKQSDHHYGNAIATLLLLSITFALGIYSLMNAQGVLVDTNAFQIISRITLGALLILATGLVGLIISLKIGGIHLTYKETIAQYGTLAVPFTLLTMLSIVTGLSSSVTFTLSLAAIGLLLFVAFTPMLMTFFHILQTENHRATLYLSFLAFGVTILTLYVMFRIYLADLWVMVGRI</sequence>
<evidence type="ECO:0000313" key="2">
    <source>
        <dbReference type="EMBL" id="MDQ0352358.1"/>
    </source>
</evidence>
<feature type="transmembrane region" description="Helical" evidence="1">
    <location>
        <begin position="219"/>
        <end position="241"/>
    </location>
</feature>
<feature type="transmembrane region" description="Helical" evidence="1">
    <location>
        <begin position="184"/>
        <end position="207"/>
    </location>
</feature>